<evidence type="ECO:0000256" key="4">
    <source>
        <dbReference type="ARBA" id="ARBA00022989"/>
    </source>
</evidence>
<sequence>MNQTNGSSPNRQISLAPSSGVKPQAQTTTTNPNSNVAFDQAVILRQSRNWSHAILWTIVGVSTALVIWANIAEIDQAVPAQGKLEPKGNVNEVKAPAGGVVTEIHVKSGDKVEKGDLLITLEPKVPQAQLASLSKRRAALIKENQFYRSQLRNAELPDLRDQEISDLELSREITSLTQNRAVLLEENELYRSLLRGDALGTNFSPQQRLRFEAARSELLSRVAAAEKEVEQLQEQFRQNQAQLETARSSLNVEQGILSEIAPLAAEGAVPRIQHLRQEQEVKTRQSDVEVRVLEEERLKLEIVKAQKQLENTIAISRKDLNDQIAANEIRIAEIDSNLNKVIVENEKQIAEIDSQLSQANLSLSYQELRAPVSGTIFDLQPPSAGYVTNPNEPVLKIVPEDGLVARVYLTNKDIGFVKTDDDVDVRIDSFPFSEFGDIKGNVLSIGSDALPPKPEENRPFYHFPAEISLKEQSLLVNDDEDISIALQSGMSVSVNIKTRKRSVMSIFTEQFMNTTESLKTVR</sequence>
<evidence type="ECO:0000313" key="11">
    <source>
        <dbReference type="EMBL" id="NER26630.1"/>
    </source>
</evidence>
<feature type="domain" description="Multidrug resistance protein MdtA-like barrel-sandwich hybrid" evidence="9">
    <location>
        <begin position="91"/>
        <end position="388"/>
    </location>
</feature>
<evidence type="ECO:0000256" key="7">
    <source>
        <dbReference type="SAM" id="MobiDB-lite"/>
    </source>
</evidence>
<dbReference type="GO" id="GO:0016020">
    <property type="term" value="C:membrane"/>
    <property type="evidence" value="ECO:0007669"/>
    <property type="project" value="UniProtKB-SubCell"/>
</dbReference>
<organism evidence="11">
    <name type="scientific">Symploca sp. SIO1C4</name>
    <dbReference type="NCBI Taxonomy" id="2607765"/>
    <lineage>
        <taxon>Bacteria</taxon>
        <taxon>Bacillati</taxon>
        <taxon>Cyanobacteriota</taxon>
        <taxon>Cyanophyceae</taxon>
        <taxon>Coleofasciculales</taxon>
        <taxon>Coleofasciculaceae</taxon>
        <taxon>Symploca</taxon>
    </lineage>
</organism>
<name>A0A6B3N512_9CYAN</name>
<dbReference type="InterPro" id="IPR011053">
    <property type="entry name" value="Single_hybrid_motif"/>
</dbReference>
<dbReference type="AlphaFoldDB" id="A0A6B3N512"/>
<dbReference type="EMBL" id="JAAHFQ010000039">
    <property type="protein sequence ID" value="NER26630.1"/>
    <property type="molecule type" value="Genomic_DNA"/>
</dbReference>
<dbReference type="InterPro" id="IPR050739">
    <property type="entry name" value="MFP"/>
</dbReference>
<evidence type="ECO:0000256" key="5">
    <source>
        <dbReference type="ARBA" id="ARBA00023136"/>
    </source>
</evidence>
<evidence type="ECO:0000259" key="10">
    <source>
        <dbReference type="Pfam" id="PF26002"/>
    </source>
</evidence>
<feature type="region of interest" description="Disordered" evidence="7">
    <location>
        <begin position="1"/>
        <end position="33"/>
    </location>
</feature>
<evidence type="ECO:0000256" key="6">
    <source>
        <dbReference type="SAM" id="Coils"/>
    </source>
</evidence>
<proteinExistence type="inferred from homology"/>
<feature type="transmembrane region" description="Helical" evidence="8">
    <location>
        <begin position="53"/>
        <end position="71"/>
    </location>
</feature>
<dbReference type="Gene3D" id="2.40.50.100">
    <property type="match status" value="1"/>
</dbReference>
<evidence type="ECO:0000256" key="2">
    <source>
        <dbReference type="ARBA" id="ARBA00009477"/>
    </source>
</evidence>
<dbReference type="InterPro" id="IPR058625">
    <property type="entry name" value="MdtA-like_BSH"/>
</dbReference>
<comment type="similarity">
    <text evidence="2">Belongs to the membrane fusion protein (MFP) (TC 8.A.1) family.</text>
</comment>
<gene>
    <name evidence="11" type="ORF">F6J89_03110</name>
</gene>
<reference evidence="11" key="1">
    <citation type="submission" date="2019-11" db="EMBL/GenBank/DDBJ databases">
        <title>Genomic insights into an expanded diversity of filamentous marine cyanobacteria reveals the extraordinary biosynthetic potential of Moorea and Okeania.</title>
        <authorList>
            <person name="Ferreira Leao T."/>
            <person name="Wang M."/>
            <person name="Moss N."/>
            <person name="Da Silva R."/>
            <person name="Sanders J."/>
            <person name="Nurk S."/>
            <person name="Gurevich A."/>
            <person name="Humphrey G."/>
            <person name="Reher R."/>
            <person name="Zhu Q."/>
            <person name="Belda-Ferre P."/>
            <person name="Glukhov E."/>
            <person name="Rex R."/>
            <person name="Dorrestein P.C."/>
            <person name="Knight R."/>
            <person name="Pevzner P."/>
            <person name="Gerwick W.H."/>
            <person name="Gerwick L."/>
        </authorList>
    </citation>
    <scope>NUCLEOTIDE SEQUENCE</scope>
    <source>
        <strain evidence="11">SIO1C4</strain>
    </source>
</reference>
<evidence type="ECO:0000259" key="9">
    <source>
        <dbReference type="Pfam" id="PF25917"/>
    </source>
</evidence>
<dbReference type="SUPFAM" id="SSF51230">
    <property type="entry name" value="Single hybrid motif"/>
    <property type="match status" value="1"/>
</dbReference>
<comment type="caution">
    <text evidence="11">The sequence shown here is derived from an EMBL/GenBank/DDBJ whole genome shotgun (WGS) entry which is preliminary data.</text>
</comment>
<dbReference type="Pfam" id="PF26002">
    <property type="entry name" value="Beta-barrel_AprE"/>
    <property type="match status" value="1"/>
</dbReference>
<comment type="subcellular location">
    <subcellularLocation>
        <location evidence="1">Membrane</location>
        <topology evidence="1">Single-pass membrane protein</topology>
    </subcellularLocation>
</comment>
<dbReference type="PANTHER" id="PTHR30386:SF26">
    <property type="entry name" value="TRANSPORT PROTEIN COMB"/>
    <property type="match status" value="1"/>
</dbReference>
<dbReference type="InterPro" id="IPR058982">
    <property type="entry name" value="Beta-barrel_AprE"/>
</dbReference>
<dbReference type="Pfam" id="PF25917">
    <property type="entry name" value="BSH_RND"/>
    <property type="match status" value="1"/>
</dbReference>
<evidence type="ECO:0000256" key="1">
    <source>
        <dbReference type="ARBA" id="ARBA00004167"/>
    </source>
</evidence>
<dbReference type="Gene3D" id="2.40.30.170">
    <property type="match status" value="1"/>
</dbReference>
<keyword evidence="6" id="KW-0175">Coiled coil</keyword>
<feature type="compositionally biased region" description="Polar residues" evidence="7">
    <location>
        <begin position="24"/>
        <end position="33"/>
    </location>
</feature>
<keyword evidence="5 8" id="KW-0472">Membrane</keyword>
<feature type="compositionally biased region" description="Polar residues" evidence="7">
    <location>
        <begin position="1"/>
        <end position="17"/>
    </location>
</feature>
<keyword evidence="3 8" id="KW-0812">Transmembrane</keyword>
<evidence type="ECO:0000256" key="3">
    <source>
        <dbReference type="ARBA" id="ARBA00022692"/>
    </source>
</evidence>
<accession>A0A6B3N512</accession>
<evidence type="ECO:0000256" key="8">
    <source>
        <dbReference type="SAM" id="Phobius"/>
    </source>
</evidence>
<feature type="domain" description="AprE-like beta-barrel" evidence="10">
    <location>
        <begin position="403"/>
        <end position="499"/>
    </location>
</feature>
<feature type="coiled-coil region" evidence="6">
    <location>
        <begin position="215"/>
        <end position="249"/>
    </location>
</feature>
<protein>
    <submittedName>
        <fullName evidence="11">HlyD family efflux transporter periplasmic adaptor subunit</fullName>
    </submittedName>
</protein>
<keyword evidence="4 8" id="KW-1133">Transmembrane helix</keyword>
<dbReference type="PRINTS" id="PR01490">
    <property type="entry name" value="RTXTOXIND"/>
</dbReference>
<dbReference type="PANTHER" id="PTHR30386">
    <property type="entry name" value="MEMBRANE FUSION SUBUNIT OF EMRAB-TOLC MULTIDRUG EFFLUX PUMP"/>
    <property type="match status" value="1"/>
</dbReference>
<dbReference type="CDD" id="cd06850">
    <property type="entry name" value="biotinyl_domain"/>
    <property type="match status" value="1"/>
</dbReference>